<sequence>MKFFAITASVLLSGMVLADSAQAGSSCYTGPVGRERANNVTTCGPVRKQPIHIDCFRGPWRETIWDHPQGSFVNDLVKFGYDYGDAMGIATNICRDINLVGDEEGLRRALMQAIAADPPGSK</sequence>
<protein>
    <submittedName>
        <fullName evidence="2">Uncharacterized protein</fullName>
    </submittedName>
</protein>
<organism evidence="2 3">
    <name type="scientific">Thioclava marina</name>
    <dbReference type="NCBI Taxonomy" id="1915077"/>
    <lineage>
        <taxon>Bacteria</taxon>
        <taxon>Pseudomonadati</taxon>
        <taxon>Pseudomonadota</taxon>
        <taxon>Alphaproteobacteria</taxon>
        <taxon>Rhodobacterales</taxon>
        <taxon>Paracoccaceae</taxon>
        <taxon>Thioclava</taxon>
    </lineage>
</organism>
<proteinExistence type="predicted"/>
<feature type="chain" id="PRO_5045972287" evidence="1">
    <location>
        <begin position="24"/>
        <end position="122"/>
    </location>
</feature>
<evidence type="ECO:0000313" key="3">
    <source>
        <dbReference type="Proteomes" id="UP000242224"/>
    </source>
</evidence>
<keyword evidence="3" id="KW-1185">Reference proteome</keyword>
<accession>A0ABX3MPI1</accession>
<gene>
    <name evidence="2" type="ORF">BMG00_06040</name>
</gene>
<comment type="caution">
    <text evidence="2">The sequence shown here is derived from an EMBL/GenBank/DDBJ whole genome shotgun (WGS) entry which is preliminary data.</text>
</comment>
<name>A0ABX3MPI1_9RHOB</name>
<evidence type="ECO:0000313" key="2">
    <source>
        <dbReference type="EMBL" id="OOY13342.1"/>
    </source>
</evidence>
<dbReference type="EMBL" id="MPZS01000001">
    <property type="protein sequence ID" value="OOY13342.1"/>
    <property type="molecule type" value="Genomic_DNA"/>
</dbReference>
<dbReference type="RefSeq" id="WP_078573655.1">
    <property type="nucleotide sequence ID" value="NZ_MPZS01000001.1"/>
</dbReference>
<dbReference type="Proteomes" id="UP000242224">
    <property type="component" value="Unassembled WGS sequence"/>
</dbReference>
<feature type="signal peptide" evidence="1">
    <location>
        <begin position="1"/>
        <end position="23"/>
    </location>
</feature>
<keyword evidence="1" id="KW-0732">Signal</keyword>
<evidence type="ECO:0000256" key="1">
    <source>
        <dbReference type="SAM" id="SignalP"/>
    </source>
</evidence>
<reference evidence="2 3" key="1">
    <citation type="submission" date="2016-11" db="EMBL/GenBank/DDBJ databases">
        <title>A multilocus sequence analysis scheme for characterization of bacteria in the genus Thioclava.</title>
        <authorList>
            <person name="Liu Y."/>
            <person name="Shao Z."/>
        </authorList>
    </citation>
    <scope>NUCLEOTIDE SEQUENCE [LARGE SCALE GENOMIC DNA]</scope>
    <source>
        <strain evidence="2 3">11.10-0-13</strain>
    </source>
</reference>